<comment type="function">
    <text evidence="7">Mechanosensitive channel that participates in the regulation of osmotic pressure changes within the cell, opening in response to stretch forces in the membrane lipid bilayer, without the need for other proteins. Contributes to normal resistance to hypoosmotic shock. Forms an ion channel of 1.0 nanosiemens conductance with a slight preference for anions.</text>
</comment>
<keyword evidence="6 7" id="KW-0472">Membrane</keyword>
<feature type="compositionally biased region" description="Low complexity" evidence="8">
    <location>
        <begin position="270"/>
        <end position="288"/>
    </location>
</feature>
<dbReference type="PANTHER" id="PTHR30221:SF3">
    <property type="entry name" value="SMALL-CONDUCTANCE MECHANOSENSITIVE CHANNEL"/>
    <property type="match status" value="1"/>
</dbReference>
<comment type="caution">
    <text evidence="7">Lacks conserved residue(s) required for the propagation of feature annotation.</text>
</comment>
<protein>
    <recommendedName>
        <fullName evidence="7">Small-conductance mechanosensitive channel</fullName>
    </recommendedName>
</protein>
<reference evidence="10 11" key="1">
    <citation type="submission" date="2019-08" db="EMBL/GenBank/DDBJ databases">
        <authorList>
            <person name="Peeters C."/>
        </authorList>
    </citation>
    <scope>NUCLEOTIDE SEQUENCE [LARGE SCALE GENOMIC DNA]</scope>
    <source>
        <strain evidence="10 11">LMG 31108</strain>
    </source>
</reference>
<evidence type="ECO:0000256" key="5">
    <source>
        <dbReference type="ARBA" id="ARBA00022989"/>
    </source>
</evidence>
<evidence type="ECO:0000259" key="9">
    <source>
        <dbReference type="Pfam" id="PF00924"/>
    </source>
</evidence>
<name>A0A5E4W4J5_9BURK</name>
<evidence type="ECO:0000313" key="10">
    <source>
        <dbReference type="EMBL" id="VVE18789.1"/>
    </source>
</evidence>
<feature type="region of interest" description="Disordered" evidence="8">
    <location>
        <begin position="265"/>
        <end position="306"/>
    </location>
</feature>
<keyword evidence="5 7" id="KW-1133">Transmembrane helix</keyword>
<dbReference type="InterPro" id="IPR011014">
    <property type="entry name" value="MscS_channel_TM-2"/>
</dbReference>
<feature type="transmembrane region" description="Helical" evidence="7">
    <location>
        <begin position="63"/>
        <end position="87"/>
    </location>
</feature>
<dbReference type="SUPFAM" id="SSF82689">
    <property type="entry name" value="Mechanosensitive channel protein MscS (YggB), C-terminal domain"/>
    <property type="match status" value="1"/>
</dbReference>
<dbReference type="Pfam" id="PF05552">
    <property type="entry name" value="MS_channel_1st_1"/>
    <property type="match status" value="1"/>
</dbReference>
<comment type="subunit">
    <text evidence="7">Homoheptamer.</text>
</comment>
<evidence type="ECO:0000256" key="2">
    <source>
        <dbReference type="ARBA" id="ARBA00008017"/>
    </source>
</evidence>
<keyword evidence="7" id="KW-0406">Ion transport</keyword>
<dbReference type="InterPro" id="IPR011066">
    <property type="entry name" value="MscS_channel_C_sf"/>
</dbReference>
<comment type="similarity">
    <text evidence="2 7">Belongs to the MscS (TC 1.A.23) family.</text>
</comment>
<dbReference type="InterPro" id="IPR008910">
    <property type="entry name" value="MSC_TM_helix"/>
</dbReference>
<dbReference type="Pfam" id="PF00924">
    <property type="entry name" value="MS_channel_2nd"/>
    <property type="match status" value="1"/>
</dbReference>
<dbReference type="GO" id="GO:0008381">
    <property type="term" value="F:mechanosensitive monoatomic ion channel activity"/>
    <property type="evidence" value="ECO:0007669"/>
    <property type="project" value="InterPro"/>
</dbReference>
<dbReference type="PANTHER" id="PTHR30221">
    <property type="entry name" value="SMALL-CONDUCTANCE MECHANOSENSITIVE CHANNEL"/>
    <property type="match status" value="1"/>
</dbReference>
<keyword evidence="7" id="KW-0407">Ion channel</keyword>
<organism evidence="10 11">
    <name type="scientific">Pandoraea anhela</name>
    <dbReference type="NCBI Taxonomy" id="2508295"/>
    <lineage>
        <taxon>Bacteria</taxon>
        <taxon>Pseudomonadati</taxon>
        <taxon>Pseudomonadota</taxon>
        <taxon>Betaproteobacteria</taxon>
        <taxon>Burkholderiales</taxon>
        <taxon>Burkholderiaceae</taxon>
        <taxon>Pandoraea</taxon>
    </lineage>
</organism>
<keyword evidence="7" id="KW-0997">Cell inner membrane</keyword>
<evidence type="ECO:0000256" key="1">
    <source>
        <dbReference type="ARBA" id="ARBA00004651"/>
    </source>
</evidence>
<dbReference type="InterPro" id="IPR006685">
    <property type="entry name" value="MscS_channel_2nd"/>
</dbReference>
<dbReference type="InterPro" id="IPR010920">
    <property type="entry name" value="LSM_dom_sf"/>
</dbReference>
<sequence length="306" mass="32272">MFDLDKLVNDYLVPFGLKIVMAIVIWIVGGIVINLVARLVRSAMTRRNIDPTLVRYTESSLRIALRIALILSILSVCGIETTSFAALLAAAGIAIGAAWSGLLSNFASGIFLIVLRPFKSGDMISAGGVTGVVDEIGLFVTTLTTADNLRVYVGNTKVFGDNITVYDANAYRRVDLTAQLAHTVDLQDAVVRLKARVAQIPNVVEKPGVDVEILEFNPSGPVLAVRPYCHNRDYWQVYFDTNRAIAEVGGTAHWPVPATRQILMPPPGASAPGVPASAATSTATPPIAAGGGGATPTGALPNSPAP</sequence>
<evidence type="ECO:0000256" key="3">
    <source>
        <dbReference type="ARBA" id="ARBA00022475"/>
    </source>
</evidence>
<evidence type="ECO:0000256" key="4">
    <source>
        <dbReference type="ARBA" id="ARBA00022692"/>
    </source>
</evidence>
<proteinExistence type="inferred from homology"/>
<evidence type="ECO:0000256" key="6">
    <source>
        <dbReference type="ARBA" id="ARBA00023136"/>
    </source>
</evidence>
<dbReference type="SUPFAM" id="SSF50182">
    <property type="entry name" value="Sm-like ribonucleoproteins"/>
    <property type="match status" value="1"/>
</dbReference>
<dbReference type="GO" id="GO:0005886">
    <property type="term" value="C:plasma membrane"/>
    <property type="evidence" value="ECO:0007669"/>
    <property type="project" value="UniProtKB-SubCell"/>
</dbReference>
<dbReference type="RefSeq" id="WP_246183972.1">
    <property type="nucleotide sequence ID" value="NZ_CABPSB010000010.1"/>
</dbReference>
<dbReference type="InterPro" id="IPR045275">
    <property type="entry name" value="MscS_archaea/bacteria_type"/>
</dbReference>
<feature type="domain" description="Mechanosensitive ion channel MscS" evidence="9">
    <location>
        <begin position="102"/>
        <end position="164"/>
    </location>
</feature>
<evidence type="ECO:0000256" key="8">
    <source>
        <dbReference type="SAM" id="MobiDB-lite"/>
    </source>
</evidence>
<gene>
    <name evidence="10" type="ORF">PAN31108_03012</name>
</gene>
<keyword evidence="7" id="KW-0813">Transport</keyword>
<dbReference type="Gene3D" id="3.30.70.100">
    <property type="match status" value="1"/>
</dbReference>
<keyword evidence="3" id="KW-1003">Cell membrane</keyword>
<evidence type="ECO:0000313" key="11">
    <source>
        <dbReference type="Proteomes" id="UP000406256"/>
    </source>
</evidence>
<dbReference type="InterPro" id="IPR023408">
    <property type="entry name" value="MscS_beta-dom_sf"/>
</dbReference>
<dbReference type="Gene3D" id="1.10.287.1260">
    <property type="match status" value="1"/>
</dbReference>
<feature type="transmembrane region" description="Helical" evidence="7">
    <location>
        <begin position="93"/>
        <end position="115"/>
    </location>
</feature>
<dbReference type="EMBL" id="CABPSB010000010">
    <property type="protein sequence ID" value="VVE18789.1"/>
    <property type="molecule type" value="Genomic_DNA"/>
</dbReference>
<comment type="subcellular location">
    <subcellularLocation>
        <location evidence="7">Cell inner membrane</location>
        <topology evidence="7">Multi-pass membrane protein</topology>
    </subcellularLocation>
    <subcellularLocation>
        <location evidence="1">Cell membrane</location>
        <topology evidence="1">Multi-pass membrane protein</topology>
    </subcellularLocation>
</comment>
<dbReference type="SUPFAM" id="SSF82861">
    <property type="entry name" value="Mechanosensitive channel protein MscS (YggB), transmembrane region"/>
    <property type="match status" value="1"/>
</dbReference>
<keyword evidence="4 7" id="KW-0812">Transmembrane</keyword>
<dbReference type="Gene3D" id="2.30.30.60">
    <property type="match status" value="1"/>
</dbReference>
<keyword evidence="11" id="KW-1185">Reference proteome</keyword>
<evidence type="ECO:0000256" key="7">
    <source>
        <dbReference type="RuleBase" id="RU369025"/>
    </source>
</evidence>
<dbReference type="Proteomes" id="UP000406256">
    <property type="component" value="Unassembled WGS sequence"/>
</dbReference>
<accession>A0A5E4W4J5</accession>
<dbReference type="AlphaFoldDB" id="A0A5E4W4J5"/>
<feature type="transmembrane region" description="Helical" evidence="7">
    <location>
        <begin position="12"/>
        <end position="37"/>
    </location>
</feature>